<dbReference type="Pfam" id="PF00384">
    <property type="entry name" value="Molybdopterin"/>
    <property type="match status" value="1"/>
</dbReference>
<protein>
    <submittedName>
        <fullName evidence="11">Molybdopterin oxidoreductase</fullName>
    </submittedName>
</protein>
<dbReference type="InterPro" id="IPR009010">
    <property type="entry name" value="Asp_de-COase-like_dom_sf"/>
</dbReference>
<dbReference type="KEGG" id="dcb:C3Y92_12365"/>
<keyword evidence="8" id="KW-0411">Iron-sulfur</keyword>
<dbReference type="PROSITE" id="PS51318">
    <property type="entry name" value="TAT"/>
    <property type="match status" value="1"/>
</dbReference>
<organism evidence="11 12">
    <name type="scientific">Solidesulfovibrio carbinolicus</name>
    <dbReference type="NCBI Taxonomy" id="296842"/>
    <lineage>
        <taxon>Bacteria</taxon>
        <taxon>Pseudomonadati</taxon>
        <taxon>Thermodesulfobacteriota</taxon>
        <taxon>Desulfovibrionia</taxon>
        <taxon>Desulfovibrionales</taxon>
        <taxon>Desulfovibrionaceae</taxon>
        <taxon>Solidesulfovibrio</taxon>
    </lineage>
</organism>
<dbReference type="GO" id="GO:0043546">
    <property type="term" value="F:molybdopterin cofactor binding"/>
    <property type="evidence" value="ECO:0007669"/>
    <property type="project" value="InterPro"/>
</dbReference>
<dbReference type="SMART" id="SM00926">
    <property type="entry name" value="Molybdop_Fe4S4"/>
    <property type="match status" value="1"/>
</dbReference>
<reference evidence="11 12" key="1">
    <citation type="submission" date="2018-02" db="EMBL/GenBank/DDBJ databases">
        <title>Genome sequence of Desulfovibrio carbinolicus DSM 3852.</title>
        <authorList>
            <person name="Wilbanks E."/>
            <person name="Skennerton C.T."/>
            <person name="Orphan V.J."/>
        </authorList>
    </citation>
    <scope>NUCLEOTIDE SEQUENCE [LARGE SCALE GENOMIC DNA]</scope>
    <source>
        <strain evidence="11 12">DSM 3852</strain>
    </source>
</reference>
<keyword evidence="7" id="KW-0408">Iron</keyword>
<dbReference type="InterPro" id="IPR050612">
    <property type="entry name" value="Prok_Mopterin_Oxidored"/>
</dbReference>
<dbReference type="Pfam" id="PF01568">
    <property type="entry name" value="Molydop_binding"/>
    <property type="match status" value="1"/>
</dbReference>
<keyword evidence="5" id="KW-0732">Signal</keyword>
<dbReference type="AlphaFoldDB" id="A0A4P6HLA2"/>
<feature type="region of interest" description="Disordered" evidence="9">
    <location>
        <begin position="817"/>
        <end position="842"/>
    </location>
</feature>
<name>A0A4P6HLA2_9BACT</name>
<evidence type="ECO:0000256" key="7">
    <source>
        <dbReference type="ARBA" id="ARBA00023004"/>
    </source>
</evidence>
<keyword evidence="6" id="KW-0560">Oxidoreductase</keyword>
<dbReference type="Gene3D" id="2.40.40.20">
    <property type="match status" value="1"/>
</dbReference>
<sequence length="1009" mass="107913">MTGEGNNGQGELNRRQFLRRVGQGAAVAAAGTILGDAASAQAGTTPPADGETRVVHSVCLACNAVCGVRGEVRGGRLQRVSGNPYHPYNMAFDPIDQDTPAADSLAVPSPVCGKCQDTANHTQSPYRLVRPLKRCGPRGSGQFEPIEWDRLVVEIAEGGRHFAHIGEERHVPGIKDLLSDEPIEPAAPELGSRRNGLVFVTGRLQTGRQQFIDRFVKGAVGSANRIGHTDICGLGFRMGNFALTQGKEIELKADPLSAAYILVFGANVYEALQPGINTYGALMARRQAEGSLRFAVIDPRATRAAVHADAWLPVRPGRDGALALGLARALLDENLCNLRYLSAPSAKEARLRGFGSCTNAPCLVIVDPRHPENGRMLRLKDIDPSKGGQAGETLMVLDAAGRVVAAEATGEAVLEGKAVATDYFGNAWQVETAFSLLRAGIEAHSVETYAAEAGVDAAELRRVARDFAAAGTRGAVTQYHGAGNYICGVHAAYAVALLSALVGSPDMRGGYLKGGGGAGDCETGLYNLKEFPGQRKPGGAAISREKFAYEKTSEYKKKKAAGTNPYPARLPWFPFSAGGLSNEALIGLDAGYPYKAEVLFTYLYNGVYSAPGGLRFKETLLDPGRTPLHVSIDTAINETNIYADYIVPDLCYPEGHHGWLTPHAPALRFTAVRTPMMEPLTGRTADGRPFGTETLLIDLALRLGLPGFGDAAIPGADGATHPLRTAEDFYLRAFANLAHNAKAKPATDADVAFVEGNYPIAARKGLLPNDQWRAVCRILARGGVFRPYEDVFEGERFTRGIERYMVYNETLARTKDSMTGRRLPGTPVWMPPQTGDGTDLANTDRDYPLTLVTYKRHLHTQSRSLWYSRAMAIVPDNAVEMHPDDAAGLGLAQGDRIRLASASNHEGVAGRLELTRMVRPGCVAVSFHFGHTQFGGTALAVKDAASVFLGGSAVADGDRLVPRQAYRAGINPNDVARLDPALGNTPLTDAVAGIPDFSSTRVRVTKETA</sequence>
<evidence type="ECO:0000256" key="4">
    <source>
        <dbReference type="ARBA" id="ARBA00022723"/>
    </source>
</evidence>
<evidence type="ECO:0000256" key="6">
    <source>
        <dbReference type="ARBA" id="ARBA00023002"/>
    </source>
</evidence>
<dbReference type="SUPFAM" id="SSF50692">
    <property type="entry name" value="ADC-like"/>
    <property type="match status" value="1"/>
</dbReference>
<feature type="domain" description="4Fe-4S Mo/W bis-MGD-type" evidence="10">
    <location>
        <begin position="52"/>
        <end position="126"/>
    </location>
</feature>
<dbReference type="GO" id="GO:0046872">
    <property type="term" value="F:metal ion binding"/>
    <property type="evidence" value="ECO:0007669"/>
    <property type="project" value="UniProtKB-KW"/>
</dbReference>
<dbReference type="InterPro" id="IPR006963">
    <property type="entry name" value="Mopterin_OxRdtase_4Fe-4S_dom"/>
</dbReference>
<dbReference type="EMBL" id="CP026538">
    <property type="protein sequence ID" value="QAZ67973.1"/>
    <property type="molecule type" value="Genomic_DNA"/>
</dbReference>
<dbReference type="Gene3D" id="3.40.228.10">
    <property type="entry name" value="Dimethylsulfoxide Reductase, domain 2"/>
    <property type="match status" value="1"/>
</dbReference>
<evidence type="ECO:0000256" key="9">
    <source>
        <dbReference type="SAM" id="MobiDB-lite"/>
    </source>
</evidence>
<dbReference type="PANTHER" id="PTHR43742">
    <property type="entry name" value="TRIMETHYLAMINE-N-OXIDE REDUCTASE"/>
    <property type="match status" value="1"/>
</dbReference>
<evidence type="ECO:0000256" key="2">
    <source>
        <dbReference type="ARBA" id="ARBA00022485"/>
    </source>
</evidence>
<evidence type="ECO:0000313" key="11">
    <source>
        <dbReference type="EMBL" id="QAZ67973.1"/>
    </source>
</evidence>
<comment type="similarity">
    <text evidence="1">Belongs to the prokaryotic molybdopterin-containing oxidoreductase family.</text>
</comment>
<keyword evidence="12" id="KW-1185">Reference proteome</keyword>
<dbReference type="SUPFAM" id="SSF53706">
    <property type="entry name" value="Formate dehydrogenase/DMSO reductase, domains 1-3"/>
    <property type="match status" value="1"/>
</dbReference>
<dbReference type="OrthoDB" id="9810782at2"/>
<evidence type="ECO:0000256" key="5">
    <source>
        <dbReference type="ARBA" id="ARBA00022729"/>
    </source>
</evidence>
<evidence type="ECO:0000256" key="8">
    <source>
        <dbReference type="ARBA" id="ARBA00023014"/>
    </source>
</evidence>
<keyword evidence="4" id="KW-0479">Metal-binding</keyword>
<dbReference type="InterPro" id="IPR006656">
    <property type="entry name" value="Mopterin_OxRdtase"/>
</dbReference>
<keyword evidence="3" id="KW-0500">Molybdenum</keyword>
<evidence type="ECO:0000256" key="1">
    <source>
        <dbReference type="ARBA" id="ARBA00010312"/>
    </source>
</evidence>
<dbReference type="RefSeq" id="WP_129353037.1">
    <property type="nucleotide sequence ID" value="NZ_CP026538.1"/>
</dbReference>
<proteinExistence type="inferred from homology"/>
<gene>
    <name evidence="11" type="ORF">C3Y92_12365</name>
</gene>
<dbReference type="Pfam" id="PF04879">
    <property type="entry name" value="Molybdop_Fe4S4"/>
    <property type="match status" value="1"/>
</dbReference>
<evidence type="ECO:0000313" key="12">
    <source>
        <dbReference type="Proteomes" id="UP000293296"/>
    </source>
</evidence>
<keyword evidence="2" id="KW-0004">4Fe-4S</keyword>
<dbReference type="Gene3D" id="3.40.50.740">
    <property type="match status" value="1"/>
</dbReference>
<evidence type="ECO:0000256" key="3">
    <source>
        <dbReference type="ARBA" id="ARBA00022505"/>
    </source>
</evidence>
<accession>A0A4P6HLA2</accession>
<evidence type="ECO:0000259" key="10">
    <source>
        <dbReference type="PROSITE" id="PS51669"/>
    </source>
</evidence>
<dbReference type="PANTHER" id="PTHR43742:SF9">
    <property type="entry name" value="TETRATHIONATE REDUCTASE SUBUNIT A"/>
    <property type="match status" value="1"/>
</dbReference>
<dbReference type="InterPro" id="IPR006657">
    <property type="entry name" value="MoPterin_dinucl-bd_dom"/>
</dbReference>
<dbReference type="Gene3D" id="3.30.200.210">
    <property type="match status" value="1"/>
</dbReference>
<dbReference type="Proteomes" id="UP000293296">
    <property type="component" value="Chromosome"/>
</dbReference>
<dbReference type="GO" id="GO:0016491">
    <property type="term" value="F:oxidoreductase activity"/>
    <property type="evidence" value="ECO:0007669"/>
    <property type="project" value="UniProtKB-KW"/>
</dbReference>
<dbReference type="PROSITE" id="PS51669">
    <property type="entry name" value="4FE4S_MOW_BIS_MGD"/>
    <property type="match status" value="1"/>
</dbReference>
<dbReference type="GO" id="GO:0051539">
    <property type="term" value="F:4 iron, 4 sulfur cluster binding"/>
    <property type="evidence" value="ECO:0007669"/>
    <property type="project" value="UniProtKB-KW"/>
</dbReference>
<dbReference type="InterPro" id="IPR006311">
    <property type="entry name" value="TAT_signal"/>
</dbReference>